<evidence type="ECO:0000313" key="2">
    <source>
        <dbReference type="EMBL" id="RFA31584.1"/>
    </source>
</evidence>
<dbReference type="OrthoDB" id="7062064at2"/>
<sequence>MEDNNMRVPLRTRQTMKRTTKWLPVLIGALALSGCDDWSWRDFFTGESGRGELTLALTDGPVDDAEEVVIQLRGLELHPAEGDTVRIEFDQAETIDLLQLQGEQSHTILSRHRIKGGEYTRVRLLIDDASTVAGASYVTVDGSQYDLRLGASGQTSGTRIVVPADGRADYTLDVDLRKSLTRTTSSAGDFQLTPFIRVVDTERAGSITGDVASRLMGDENCWNTQGQRHGAAVYVFEGHNASIRDIRRHHSDPITTAIVDPSDRTYTAGFIPPGNYTVAFTCQAGRDDPTRNSNVSFGNGVNVTVERGRSTRHDFQ</sequence>
<proteinExistence type="predicted"/>
<dbReference type="PROSITE" id="PS51257">
    <property type="entry name" value="PROKAR_LIPOPROTEIN"/>
    <property type="match status" value="1"/>
</dbReference>
<evidence type="ECO:0000313" key="3">
    <source>
        <dbReference type="Proteomes" id="UP000256763"/>
    </source>
</evidence>
<name>A0A3E0WF61_9GAMM</name>
<keyword evidence="3" id="KW-1185">Reference proteome</keyword>
<reference evidence="3" key="1">
    <citation type="submission" date="2017-05" db="EMBL/GenBank/DDBJ databases">
        <authorList>
            <person name="Sharma S."/>
            <person name="Sidhu C."/>
            <person name="Pinnaka A.K."/>
        </authorList>
    </citation>
    <scope>NUCLEOTIDE SEQUENCE [LARGE SCALE GENOMIC DNA]</scope>
    <source>
        <strain evidence="3">AK93</strain>
    </source>
</reference>
<dbReference type="EMBL" id="NFZW01000047">
    <property type="protein sequence ID" value="RFA31584.1"/>
    <property type="molecule type" value="Genomic_DNA"/>
</dbReference>
<dbReference type="AlphaFoldDB" id="A0A3E0WF61"/>
<dbReference type="Proteomes" id="UP000256763">
    <property type="component" value="Unassembled WGS sequence"/>
</dbReference>
<gene>
    <name evidence="2" type="ORF">CAL65_22210</name>
</gene>
<dbReference type="Pfam" id="PF14321">
    <property type="entry name" value="DUF4382"/>
    <property type="match status" value="1"/>
</dbReference>
<organism evidence="2 3">
    <name type="scientific">Alkalilimnicola ehrlichii</name>
    <dbReference type="NCBI Taxonomy" id="351052"/>
    <lineage>
        <taxon>Bacteria</taxon>
        <taxon>Pseudomonadati</taxon>
        <taxon>Pseudomonadota</taxon>
        <taxon>Gammaproteobacteria</taxon>
        <taxon>Chromatiales</taxon>
        <taxon>Ectothiorhodospiraceae</taxon>
        <taxon>Alkalilimnicola</taxon>
    </lineage>
</organism>
<feature type="domain" description="DUF4382" evidence="1">
    <location>
        <begin position="51"/>
        <end position="194"/>
    </location>
</feature>
<evidence type="ECO:0000259" key="1">
    <source>
        <dbReference type="Pfam" id="PF14321"/>
    </source>
</evidence>
<dbReference type="InterPro" id="IPR025491">
    <property type="entry name" value="DUF4382"/>
</dbReference>
<accession>A0A3E0WF61</accession>
<protein>
    <recommendedName>
        <fullName evidence="1">DUF4382 domain-containing protein</fullName>
    </recommendedName>
</protein>
<comment type="caution">
    <text evidence="2">The sequence shown here is derived from an EMBL/GenBank/DDBJ whole genome shotgun (WGS) entry which is preliminary data.</text>
</comment>